<keyword evidence="1 6" id="KW-0645">Protease</keyword>
<evidence type="ECO:0000256" key="4">
    <source>
        <dbReference type="ARBA" id="ARBA00022833"/>
    </source>
</evidence>
<dbReference type="PATRIC" id="fig|1121015.4.peg.1013"/>
<gene>
    <name evidence="8" type="ORF">N789_07615</name>
</gene>
<comment type="similarity">
    <text evidence="6">Belongs to the peptidase M48 family.</text>
</comment>
<dbReference type="CDD" id="cd07331">
    <property type="entry name" value="M48C_Oma1_like"/>
    <property type="match status" value="1"/>
</dbReference>
<dbReference type="OrthoDB" id="9810445at2"/>
<feature type="domain" description="Peptidase M48" evidence="7">
    <location>
        <begin position="80"/>
        <end position="249"/>
    </location>
</feature>
<dbReference type="GO" id="GO:0046872">
    <property type="term" value="F:metal ion binding"/>
    <property type="evidence" value="ECO:0007669"/>
    <property type="project" value="UniProtKB-KW"/>
</dbReference>
<dbReference type="GO" id="GO:0051603">
    <property type="term" value="P:proteolysis involved in protein catabolic process"/>
    <property type="evidence" value="ECO:0007669"/>
    <property type="project" value="TreeGrafter"/>
</dbReference>
<keyword evidence="2" id="KW-0479">Metal-binding</keyword>
<evidence type="ECO:0000256" key="5">
    <source>
        <dbReference type="ARBA" id="ARBA00023049"/>
    </source>
</evidence>
<sequence length="270" mass="29250">MEILMKRSLVLMAALTTILVVSPASFARRQLLLVSNSQMDQMGAEAFDKLKASDKLSRDPRRLAQSRCVVDALVAVLPPQMSRQPWEVQVFDDPNPNAFALPGGKVGVNTGMFSVIRSQDELAAVIGHEIAHVTSQHANERVSRQMLAGVGLDMLGAYTGSKTSPERAKLIMGAMGLGAQVGVLLPNTRKQEAEADARGQEFMARAGFDPAQAVTLWQHMMSASKNGAPPQILSTHPDPQNRIRELARRAPGLQADYRAARSGGRRPACF</sequence>
<comment type="cofactor">
    <cofactor evidence="6">
        <name>Zn(2+)</name>
        <dbReference type="ChEBI" id="CHEBI:29105"/>
    </cofactor>
    <text evidence="6">Binds 1 zinc ion per subunit.</text>
</comment>
<evidence type="ECO:0000256" key="2">
    <source>
        <dbReference type="ARBA" id="ARBA00022723"/>
    </source>
</evidence>
<dbReference type="STRING" id="1121015.GCA_000420545_01974"/>
<keyword evidence="9" id="KW-1185">Reference proteome</keyword>
<dbReference type="Gene3D" id="3.30.2010.10">
    <property type="entry name" value="Metalloproteases ('zincins'), catalytic domain"/>
    <property type="match status" value="1"/>
</dbReference>
<evidence type="ECO:0000256" key="3">
    <source>
        <dbReference type="ARBA" id="ARBA00022801"/>
    </source>
</evidence>
<keyword evidence="5 6" id="KW-0482">Metalloprotease</keyword>
<dbReference type="GO" id="GO:0016020">
    <property type="term" value="C:membrane"/>
    <property type="evidence" value="ECO:0007669"/>
    <property type="project" value="TreeGrafter"/>
</dbReference>
<dbReference type="AlphaFoldDB" id="A0A091AYQ8"/>
<evidence type="ECO:0000256" key="1">
    <source>
        <dbReference type="ARBA" id="ARBA00022670"/>
    </source>
</evidence>
<keyword evidence="3 6" id="KW-0378">Hydrolase</keyword>
<dbReference type="GO" id="GO:0004222">
    <property type="term" value="F:metalloendopeptidase activity"/>
    <property type="evidence" value="ECO:0007669"/>
    <property type="project" value="InterPro"/>
</dbReference>
<dbReference type="EMBL" id="AVCI01000004">
    <property type="protein sequence ID" value="KFN43804.1"/>
    <property type="molecule type" value="Genomic_DNA"/>
</dbReference>
<keyword evidence="4 6" id="KW-0862">Zinc</keyword>
<protein>
    <recommendedName>
        <fullName evidence="7">Peptidase M48 domain-containing protein</fullName>
    </recommendedName>
</protein>
<comment type="caution">
    <text evidence="8">The sequence shown here is derived from an EMBL/GenBank/DDBJ whole genome shotgun (WGS) entry which is preliminary data.</text>
</comment>
<evidence type="ECO:0000256" key="6">
    <source>
        <dbReference type="RuleBase" id="RU003983"/>
    </source>
</evidence>
<reference evidence="8 9" key="1">
    <citation type="submission" date="2013-09" db="EMBL/GenBank/DDBJ databases">
        <title>Genome sequencing of Arenimonas oryziterrae.</title>
        <authorList>
            <person name="Chen F."/>
            <person name="Wang G."/>
        </authorList>
    </citation>
    <scope>NUCLEOTIDE SEQUENCE [LARGE SCALE GENOMIC DNA]</scope>
    <source>
        <strain evidence="8 9">YC6267</strain>
    </source>
</reference>
<dbReference type="InterPro" id="IPR001915">
    <property type="entry name" value="Peptidase_M48"/>
</dbReference>
<name>A0A091AYQ8_9GAMM</name>
<dbReference type="PANTHER" id="PTHR22726">
    <property type="entry name" value="METALLOENDOPEPTIDASE OMA1"/>
    <property type="match status" value="1"/>
</dbReference>
<dbReference type="eggNOG" id="COG0501">
    <property type="taxonomic scope" value="Bacteria"/>
</dbReference>
<evidence type="ECO:0000313" key="9">
    <source>
        <dbReference type="Proteomes" id="UP000029385"/>
    </source>
</evidence>
<dbReference type="PANTHER" id="PTHR22726:SF24">
    <property type="entry name" value="M48 FAMILY METALLOPEPTIDASE"/>
    <property type="match status" value="1"/>
</dbReference>
<dbReference type="Pfam" id="PF01435">
    <property type="entry name" value="Peptidase_M48"/>
    <property type="match status" value="1"/>
</dbReference>
<evidence type="ECO:0000259" key="7">
    <source>
        <dbReference type="Pfam" id="PF01435"/>
    </source>
</evidence>
<dbReference type="InterPro" id="IPR051156">
    <property type="entry name" value="Mito/Outer_Membr_Metalloprot"/>
</dbReference>
<evidence type="ECO:0000313" key="8">
    <source>
        <dbReference type="EMBL" id="KFN43804.1"/>
    </source>
</evidence>
<proteinExistence type="inferred from homology"/>
<dbReference type="Proteomes" id="UP000029385">
    <property type="component" value="Unassembled WGS sequence"/>
</dbReference>
<organism evidence="8 9">
    <name type="scientific">Arenimonas oryziterrae DSM 21050 = YC6267</name>
    <dbReference type="NCBI Taxonomy" id="1121015"/>
    <lineage>
        <taxon>Bacteria</taxon>
        <taxon>Pseudomonadati</taxon>
        <taxon>Pseudomonadota</taxon>
        <taxon>Gammaproteobacteria</taxon>
        <taxon>Lysobacterales</taxon>
        <taxon>Lysobacteraceae</taxon>
        <taxon>Arenimonas</taxon>
    </lineage>
</organism>
<accession>A0A091AYQ8</accession>